<dbReference type="Proteomes" id="UP000823858">
    <property type="component" value="Unassembled WGS sequence"/>
</dbReference>
<evidence type="ECO:0000313" key="2">
    <source>
        <dbReference type="EMBL" id="HJC84496.1"/>
    </source>
</evidence>
<gene>
    <name evidence="2" type="ORF">H9751_02900</name>
</gene>
<dbReference type="AlphaFoldDB" id="A0A9D2QBK1"/>
<keyword evidence="1" id="KW-0472">Membrane</keyword>
<organism evidence="2 3">
    <name type="scientific">Candidatus Corynebacterium faecigallinarum</name>
    <dbReference type="NCBI Taxonomy" id="2838528"/>
    <lineage>
        <taxon>Bacteria</taxon>
        <taxon>Bacillati</taxon>
        <taxon>Actinomycetota</taxon>
        <taxon>Actinomycetes</taxon>
        <taxon>Mycobacteriales</taxon>
        <taxon>Corynebacteriaceae</taxon>
        <taxon>Corynebacterium</taxon>
    </lineage>
</organism>
<evidence type="ECO:0000313" key="3">
    <source>
        <dbReference type="Proteomes" id="UP000823858"/>
    </source>
</evidence>
<keyword evidence="1" id="KW-0812">Transmembrane</keyword>
<sequence>MIFTHARNSTTLHDPDSALAEGMNSGAFDVPCTLPPDSAAVTDALQDQGTMPISGTRWLGMSTGQLVLVGASAVLLLAGVVLIGVSSGPSDTPGLVTGVVLGVIGLVVGAITAVSVRARHRNLLLLAAAWQNGWLRFAPAEVGAVWVDRTVQHGQKRHDRVNQDNRYWYRALVQVHPTDGHAPFTVTTEPFQALGDRDGRPHDLRTAPGPLDSFEPEYANGWTVARYVAGDAASCAASATVTTNLSDDQVRAALAAAGHAGH</sequence>
<evidence type="ECO:0000256" key="1">
    <source>
        <dbReference type="SAM" id="Phobius"/>
    </source>
</evidence>
<accession>A0A9D2QBK1</accession>
<reference evidence="2" key="2">
    <citation type="submission" date="2021-04" db="EMBL/GenBank/DDBJ databases">
        <authorList>
            <person name="Gilroy R."/>
        </authorList>
    </citation>
    <scope>NUCLEOTIDE SEQUENCE</scope>
    <source>
        <strain evidence="2">ChiHjej13B12-4958</strain>
    </source>
</reference>
<name>A0A9D2QBK1_9CORY</name>
<proteinExistence type="predicted"/>
<feature type="transmembrane region" description="Helical" evidence="1">
    <location>
        <begin position="94"/>
        <end position="116"/>
    </location>
</feature>
<comment type="caution">
    <text evidence="2">The sequence shown here is derived from an EMBL/GenBank/DDBJ whole genome shotgun (WGS) entry which is preliminary data.</text>
</comment>
<reference evidence="2" key="1">
    <citation type="journal article" date="2021" name="PeerJ">
        <title>Extensive microbial diversity within the chicken gut microbiome revealed by metagenomics and culture.</title>
        <authorList>
            <person name="Gilroy R."/>
            <person name="Ravi A."/>
            <person name="Getino M."/>
            <person name="Pursley I."/>
            <person name="Horton D.L."/>
            <person name="Alikhan N.F."/>
            <person name="Baker D."/>
            <person name="Gharbi K."/>
            <person name="Hall N."/>
            <person name="Watson M."/>
            <person name="Adriaenssens E.M."/>
            <person name="Foster-Nyarko E."/>
            <person name="Jarju S."/>
            <person name="Secka A."/>
            <person name="Antonio M."/>
            <person name="Oren A."/>
            <person name="Chaudhuri R.R."/>
            <person name="La Ragione R."/>
            <person name="Hildebrand F."/>
            <person name="Pallen M.J."/>
        </authorList>
    </citation>
    <scope>NUCLEOTIDE SEQUENCE</scope>
    <source>
        <strain evidence="2">ChiHjej13B12-4958</strain>
    </source>
</reference>
<dbReference type="EMBL" id="DWVP01000004">
    <property type="protein sequence ID" value="HJC84496.1"/>
    <property type="molecule type" value="Genomic_DNA"/>
</dbReference>
<keyword evidence="1" id="KW-1133">Transmembrane helix</keyword>
<feature type="transmembrane region" description="Helical" evidence="1">
    <location>
        <begin position="66"/>
        <end position="88"/>
    </location>
</feature>
<protein>
    <submittedName>
        <fullName evidence="2">Uncharacterized protein</fullName>
    </submittedName>
</protein>